<comment type="caution">
    <text evidence="1">The sequence shown here is derived from an EMBL/GenBank/DDBJ whole genome shotgun (WGS) entry which is preliminary data.</text>
</comment>
<gene>
    <name evidence="1" type="ORF">HIJ39_18360</name>
</gene>
<dbReference type="InterPro" id="IPR029063">
    <property type="entry name" value="SAM-dependent_MTases_sf"/>
</dbReference>
<dbReference type="AlphaFoldDB" id="A0A7Y0L780"/>
<dbReference type="RefSeq" id="WP_169102297.1">
    <property type="nucleotide sequence ID" value="NZ_JABBVZ010000098.1"/>
</dbReference>
<reference evidence="1 2" key="1">
    <citation type="submission" date="2020-04" db="EMBL/GenBank/DDBJ databases">
        <authorList>
            <person name="Zhang R."/>
            <person name="Schippers A."/>
        </authorList>
    </citation>
    <scope>NUCLEOTIDE SEQUENCE [LARGE SCALE GENOMIC DNA]</scope>
    <source>
        <strain evidence="1 2">DSM 109850</strain>
    </source>
</reference>
<dbReference type="Proteomes" id="UP000533476">
    <property type="component" value="Unassembled WGS sequence"/>
</dbReference>
<proteinExistence type="predicted"/>
<accession>A0A7Y0L780</accession>
<evidence type="ECO:0000313" key="1">
    <source>
        <dbReference type="EMBL" id="NMP24298.1"/>
    </source>
</evidence>
<dbReference type="Gene3D" id="3.40.50.150">
    <property type="entry name" value="Vaccinia Virus protein VP39"/>
    <property type="match status" value="1"/>
</dbReference>
<keyword evidence="2" id="KW-1185">Reference proteome</keyword>
<protein>
    <submittedName>
        <fullName evidence="1">Uncharacterized protein</fullName>
    </submittedName>
</protein>
<dbReference type="SUPFAM" id="SSF53335">
    <property type="entry name" value="S-adenosyl-L-methionine-dependent methyltransferases"/>
    <property type="match status" value="1"/>
</dbReference>
<organism evidence="1 2">
    <name type="scientific">Sulfobacillus harzensis</name>
    <dbReference type="NCBI Taxonomy" id="2729629"/>
    <lineage>
        <taxon>Bacteria</taxon>
        <taxon>Bacillati</taxon>
        <taxon>Bacillota</taxon>
        <taxon>Clostridia</taxon>
        <taxon>Eubacteriales</taxon>
        <taxon>Clostridiales Family XVII. Incertae Sedis</taxon>
        <taxon>Sulfobacillus</taxon>
    </lineage>
</organism>
<dbReference type="EMBL" id="JABBVZ010000098">
    <property type="protein sequence ID" value="NMP24298.1"/>
    <property type="molecule type" value="Genomic_DNA"/>
</dbReference>
<evidence type="ECO:0000313" key="2">
    <source>
        <dbReference type="Proteomes" id="UP000533476"/>
    </source>
</evidence>
<sequence>MTKLMVWPYFRRGPYPYVELDYNQHSYGPRREIRGDWLEFSFAAFRLIRETGRCPVNAFVTVGTGVGLDAIGAAHILRPQHIVALDIHEQVAELAHRNIEHNVRIPEPHPVVDVLQSDMLTALSPGFKADLIYENLPNIPAYKPLDYRQDILSATYFARAVETVVDAPIAQYLLSSHHDILRQSLNFLSPTGHVLCSIGGRVPVSVLDHLFESAGYRHQVLVVGLKEQTEAEEVLSGYRWAEAEHGVVFRFVDLDGADIVPGVQLLGPVSWLQVEELTAVWPWISAHEAWSRWRQGHRVGHLVFAILAHPQAPVC</sequence>
<name>A0A7Y0L780_9FIRM</name>